<name>A0A2N3N1N6_9PEZI</name>
<dbReference type="Proteomes" id="UP000233524">
    <property type="component" value="Unassembled WGS sequence"/>
</dbReference>
<dbReference type="GO" id="GO:0050660">
    <property type="term" value="F:flavin adenine dinucleotide binding"/>
    <property type="evidence" value="ECO:0007669"/>
    <property type="project" value="InterPro"/>
</dbReference>
<dbReference type="InParanoid" id="A0A2N3N1N6"/>
<dbReference type="PROSITE" id="PS00624">
    <property type="entry name" value="GMC_OXRED_2"/>
    <property type="match status" value="1"/>
</dbReference>
<proteinExistence type="inferred from homology"/>
<evidence type="ECO:0000313" key="5">
    <source>
        <dbReference type="Proteomes" id="UP000233524"/>
    </source>
</evidence>
<dbReference type="PIRSF" id="PIRSF000137">
    <property type="entry name" value="Alcohol_oxidase"/>
    <property type="match status" value="1"/>
</dbReference>
<dbReference type="Gene3D" id="3.30.560.10">
    <property type="entry name" value="Glucose Oxidase, domain 3"/>
    <property type="match status" value="1"/>
</dbReference>
<comment type="caution">
    <text evidence="4">The sequence shown here is derived from an EMBL/GenBank/DDBJ whole genome shotgun (WGS) entry which is preliminary data.</text>
</comment>
<organism evidence="4 5">
    <name type="scientific">Lomentospora prolificans</name>
    <dbReference type="NCBI Taxonomy" id="41688"/>
    <lineage>
        <taxon>Eukaryota</taxon>
        <taxon>Fungi</taxon>
        <taxon>Dikarya</taxon>
        <taxon>Ascomycota</taxon>
        <taxon>Pezizomycotina</taxon>
        <taxon>Sordariomycetes</taxon>
        <taxon>Hypocreomycetidae</taxon>
        <taxon>Microascales</taxon>
        <taxon>Microascaceae</taxon>
        <taxon>Lomentospora</taxon>
    </lineage>
</organism>
<keyword evidence="5" id="KW-1185">Reference proteome</keyword>
<dbReference type="InterPro" id="IPR036188">
    <property type="entry name" value="FAD/NAD-bd_sf"/>
</dbReference>
<feature type="signal peptide" evidence="2">
    <location>
        <begin position="1"/>
        <end position="25"/>
    </location>
</feature>
<feature type="domain" description="Glucose-methanol-choline oxidoreductase N-terminal" evidence="3">
    <location>
        <begin position="353"/>
        <end position="367"/>
    </location>
</feature>
<dbReference type="PANTHER" id="PTHR11552:SF80">
    <property type="entry name" value="GMC OXIDOREDUCTASE"/>
    <property type="match status" value="1"/>
</dbReference>
<gene>
    <name evidence="4" type="ORF">jhhlp_007070</name>
</gene>
<feature type="non-terminal residue" evidence="4">
    <location>
        <position position="1"/>
    </location>
</feature>
<dbReference type="SUPFAM" id="SSF51905">
    <property type="entry name" value="FAD/NAD(P)-binding domain"/>
    <property type="match status" value="1"/>
</dbReference>
<evidence type="ECO:0000256" key="1">
    <source>
        <dbReference type="ARBA" id="ARBA00010790"/>
    </source>
</evidence>
<dbReference type="InterPro" id="IPR007867">
    <property type="entry name" value="GMC_OxRtase_C"/>
</dbReference>
<dbReference type="VEuPathDB" id="FungiDB:jhhlp_007070"/>
<reference evidence="4 5" key="1">
    <citation type="journal article" date="2017" name="G3 (Bethesda)">
        <title>First Draft Genome Sequence of the Pathogenic Fungus Lomentospora prolificans (Formerly Scedosporium prolificans).</title>
        <authorList>
            <person name="Luo R."/>
            <person name="Zimin A."/>
            <person name="Workman R."/>
            <person name="Fan Y."/>
            <person name="Pertea G."/>
            <person name="Grossman N."/>
            <person name="Wear M.P."/>
            <person name="Jia B."/>
            <person name="Miller H."/>
            <person name="Casadevall A."/>
            <person name="Timp W."/>
            <person name="Zhang S.X."/>
            <person name="Salzberg S.L."/>
        </authorList>
    </citation>
    <scope>NUCLEOTIDE SEQUENCE [LARGE SCALE GENOMIC DNA]</scope>
    <source>
        <strain evidence="4 5">JHH-5317</strain>
    </source>
</reference>
<sequence>QSRTIVMHIKALTFASLLAVGPILAAPTARQESAADEYDYIVIGSGPGGGPLAVNLAKAGHSVLLLEAGDTSAGGSSEYPPEITWDFFVKHFEDDERNKANDHGVWRTAEGRYWVGKDDPPEGAEFLGIYYPRGATVGGSSMINAMATWLPTDSDWNYIVELTGDESWRAENMREIFARIEKNNYLPEGTPGHGFDGWFQTMMTTGFGPPGSGGDGPANPITESMALELGLDPADVPELISTDPNALDPDRDTTQGIWGLPRHQRANGERYSSRHYILESIDEGIPLTLSVNSLATRVLFETSETDEEANPRATGVEYLEGKAIYGADPRRGSDAEGTKKTATALREVIISGGAFNTPQILMLSGIGDPEQLEQFDIPVLVEAPGVGTSLMDNQEMPVVGQTAGSVGFGDPGFTMIQTENATYGERDMFIMHFSGGVFRGFWPSNQTNTLPPEVPRVYGTSLVKQHPTNRAGYIRLQSANPLDTPDINFNLYVDGAEADLASMRNSVAWVRRVYANVAAPAGPVEPLEPPCPSGIKEDGHCTNEAEDDEWIIGHTFGHHPTSTVRIGADDDPMAVLDSKFRVRGVDALRVVDASTFPRIPGVFPVVATFIVSQKATDTILEELAADEGNER</sequence>
<evidence type="ECO:0000256" key="2">
    <source>
        <dbReference type="SAM" id="SignalP"/>
    </source>
</evidence>
<dbReference type="GO" id="GO:0016614">
    <property type="term" value="F:oxidoreductase activity, acting on CH-OH group of donors"/>
    <property type="evidence" value="ECO:0007669"/>
    <property type="project" value="InterPro"/>
</dbReference>
<dbReference type="InterPro" id="IPR012132">
    <property type="entry name" value="GMC_OxRdtase"/>
</dbReference>
<evidence type="ECO:0000313" key="4">
    <source>
        <dbReference type="EMBL" id="PKS06322.1"/>
    </source>
</evidence>
<protein>
    <recommendedName>
        <fullName evidence="3">Glucose-methanol-choline oxidoreductase N-terminal domain-containing protein</fullName>
    </recommendedName>
</protein>
<comment type="similarity">
    <text evidence="1">Belongs to the GMC oxidoreductase family.</text>
</comment>
<dbReference type="OrthoDB" id="269227at2759"/>
<evidence type="ECO:0000259" key="3">
    <source>
        <dbReference type="PROSITE" id="PS00624"/>
    </source>
</evidence>
<dbReference type="AlphaFoldDB" id="A0A2N3N1N6"/>
<dbReference type="PANTHER" id="PTHR11552">
    <property type="entry name" value="GLUCOSE-METHANOL-CHOLINE GMC OXIDOREDUCTASE"/>
    <property type="match status" value="1"/>
</dbReference>
<keyword evidence="2" id="KW-0732">Signal</keyword>
<feature type="chain" id="PRO_5015001469" description="Glucose-methanol-choline oxidoreductase N-terminal domain-containing protein" evidence="2">
    <location>
        <begin position="26"/>
        <end position="631"/>
    </location>
</feature>
<dbReference type="InterPro" id="IPR000172">
    <property type="entry name" value="GMC_OxRdtase_N"/>
</dbReference>
<dbReference type="SUPFAM" id="SSF54373">
    <property type="entry name" value="FAD-linked reductases, C-terminal domain"/>
    <property type="match status" value="1"/>
</dbReference>
<dbReference type="Pfam" id="PF00732">
    <property type="entry name" value="GMC_oxred_N"/>
    <property type="match status" value="1"/>
</dbReference>
<dbReference type="Gene3D" id="3.50.50.60">
    <property type="entry name" value="FAD/NAD(P)-binding domain"/>
    <property type="match status" value="2"/>
</dbReference>
<dbReference type="EMBL" id="NLAX01001034">
    <property type="protein sequence ID" value="PKS06322.1"/>
    <property type="molecule type" value="Genomic_DNA"/>
</dbReference>
<accession>A0A2N3N1N6</accession>
<dbReference type="STRING" id="41688.A0A2N3N1N6"/>
<dbReference type="Pfam" id="PF05199">
    <property type="entry name" value="GMC_oxred_C"/>
    <property type="match status" value="1"/>
</dbReference>